<evidence type="ECO:0000256" key="1">
    <source>
        <dbReference type="SAM" id="SignalP"/>
    </source>
</evidence>
<feature type="chain" id="PRO_5045315735" description="CopG family transcriptional regulator" evidence="1">
    <location>
        <begin position="19"/>
        <end position="137"/>
    </location>
</feature>
<dbReference type="EMBL" id="BPMK01000002">
    <property type="protein sequence ID" value="GIZ50531.1"/>
    <property type="molecule type" value="Genomic_DNA"/>
</dbReference>
<proteinExistence type="predicted"/>
<feature type="signal peptide" evidence="1">
    <location>
        <begin position="1"/>
        <end position="18"/>
    </location>
</feature>
<accession>A0ABQ4Q0G6</accession>
<protein>
    <recommendedName>
        <fullName evidence="4">CopG family transcriptional regulator</fullName>
    </recommendedName>
</protein>
<keyword evidence="1" id="KW-0732">Signal</keyword>
<dbReference type="InterPro" id="IPR007332">
    <property type="entry name" value="DUF411"/>
</dbReference>
<evidence type="ECO:0000313" key="2">
    <source>
        <dbReference type="EMBL" id="GIZ50531.1"/>
    </source>
</evidence>
<comment type="caution">
    <text evidence="2">The sequence shown here is derived from an EMBL/GenBank/DDBJ whole genome shotgun (WGS) entry which is preliminary data.</text>
</comment>
<reference evidence="2 3" key="1">
    <citation type="journal article" date="2022" name="Int. J. Syst. Evol. Microbiol.">
        <title>Noviherbaspirillum aridicola sp. nov., isolated from an arid soil in Pakistan.</title>
        <authorList>
            <person name="Khan I.U."/>
            <person name="Saqib M."/>
            <person name="Amin A."/>
            <person name="Hussain F."/>
            <person name="Li L."/>
            <person name="Liu Y.H."/>
            <person name="Fang B.Z."/>
            <person name="Ahmed I."/>
            <person name="Li W.J."/>
        </authorList>
    </citation>
    <scope>NUCLEOTIDE SEQUENCE [LARGE SCALE GENOMIC DNA]</scope>
    <source>
        <strain evidence="2 3">NCCP-691</strain>
    </source>
</reference>
<organism evidence="2 3">
    <name type="scientific">Noviherbaspirillum aridicola</name>
    <dbReference type="NCBI Taxonomy" id="2849687"/>
    <lineage>
        <taxon>Bacteria</taxon>
        <taxon>Pseudomonadati</taxon>
        <taxon>Pseudomonadota</taxon>
        <taxon>Betaproteobacteria</taxon>
        <taxon>Burkholderiales</taxon>
        <taxon>Oxalobacteraceae</taxon>
        <taxon>Noviherbaspirillum</taxon>
    </lineage>
</organism>
<keyword evidence="3" id="KW-1185">Reference proteome</keyword>
<dbReference type="Pfam" id="PF04214">
    <property type="entry name" value="DUF411"/>
    <property type="match status" value="1"/>
</dbReference>
<sequence>MKSILGAALLVAAGSAFAAGGTITVYKDANCGCCEGWVTHLREAGYQVNAINSPDMSAVKKRLGVPETLGSCHTGVVDKSGQVIEGHVPAAAVARLIARPEVKGVAVPGMPANSPGMGKMDGKLVTVDFQGKPFSKD</sequence>
<name>A0ABQ4Q0G6_9BURK</name>
<evidence type="ECO:0000313" key="3">
    <source>
        <dbReference type="Proteomes" id="UP000887222"/>
    </source>
</evidence>
<dbReference type="Proteomes" id="UP000887222">
    <property type="component" value="Unassembled WGS sequence"/>
</dbReference>
<evidence type="ECO:0008006" key="4">
    <source>
        <dbReference type="Google" id="ProtNLM"/>
    </source>
</evidence>
<dbReference type="RefSeq" id="WP_220806704.1">
    <property type="nucleotide sequence ID" value="NZ_BPMK01000002.1"/>
</dbReference>
<gene>
    <name evidence="2" type="ORF">NCCP691_05450</name>
</gene>